<sequence>MYALFFAMFLDDCGLLAQAESQFLSTLEKCPHFAFGLVQYAQFLVKRGSMASATAMLKRVKDLRTKVVHPLTGKEILKIFRVYFSDGTFTAVEMNALSTASEMTEHVVRVMKVKAEKSNTVEITDRKLKILSLHYIDEGDQGRSRPMKNEESPWLLRLSGMKGEKGSKRVFFLPLKTPVEADVSLYEHYRRQVVALELAPAFLLTNPPDFGPDKKEFGVLFSQTMREESKNKAAKRITQEINMGCIAIEIFLLSVGLYRVVQHDCNLDCTDIPSLLLQPPPATPPPFTKSLLLAHAVEKEFEYFDKISPFLQKTGGKGMKKGEEKLLNEWIKRLFVVSFWVLEKILRNQKTLKSFDYFDFGWQLNVLVGGVLALGSELGSKQVDAKLVAKLGTAYQKIQKKDH</sequence>
<gene>
    <name evidence="1" type="ORF">NAES01612_LOCUS22440</name>
</gene>
<accession>A0A7S4PDD2</accession>
<dbReference type="EMBL" id="HBKR01034286">
    <property type="protein sequence ID" value="CAE2331736.1"/>
    <property type="molecule type" value="Transcribed_RNA"/>
</dbReference>
<dbReference type="AlphaFoldDB" id="A0A7S4PDD2"/>
<name>A0A7S4PDD2_9EUKA</name>
<protein>
    <submittedName>
        <fullName evidence="1">Uncharacterized protein</fullName>
    </submittedName>
</protein>
<reference evidence="1" key="1">
    <citation type="submission" date="2021-01" db="EMBL/GenBank/DDBJ databases">
        <authorList>
            <person name="Corre E."/>
            <person name="Pelletier E."/>
            <person name="Niang G."/>
            <person name="Scheremetjew M."/>
            <person name="Finn R."/>
            <person name="Kale V."/>
            <person name="Holt S."/>
            <person name="Cochrane G."/>
            <person name="Meng A."/>
            <person name="Brown T."/>
            <person name="Cohen L."/>
        </authorList>
    </citation>
    <scope>NUCLEOTIDE SEQUENCE</scope>
    <source>
        <strain evidence="1">SoJaBio B1-5/56/2</strain>
    </source>
</reference>
<organism evidence="1">
    <name type="scientific">Paramoeba aestuarina</name>
    <dbReference type="NCBI Taxonomy" id="180227"/>
    <lineage>
        <taxon>Eukaryota</taxon>
        <taxon>Amoebozoa</taxon>
        <taxon>Discosea</taxon>
        <taxon>Flabellinia</taxon>
        <taxon>Dactylopodida</taxon>
        <taxon>Paramoebidae</taxon>
        <taxon>Paramoeba</taxon>
    </lineage>
</organism>
<proteinExistence type="predicted"/>
<evidence type="ECO:0000313" key="1">
    <source>
        <dbReference type="EMBL" id="CAE2331736.1"/>
    </source>
</evidence>